<gene>
    <name evidence="2" type="ORF">LY11_04833</name>
</gene>
<evidence type="ECO:0000313" key="2">
    <source>
        <dbReference type="EMBL" id="RAJ22368.1"/>
    </source>
</evidence>
<accession>A0A327S146</accession>
<keyword evidence="1" id="KW-1133">Transmembrane helix</keyword>
<comment type="caution">
    <text evidence="2">The sequence shown here is derived from an EMBL/GenBank/DDBJ whole genome shotgun (WGS) entry which is preliminary data.</text>
</comment>
<keyword evidence="1" id="KW-0472">Membrane</keyword>
<proteinExistence type="predicted"/>
<evidence type="ECO:0000256" key="1">
    <source>
        <dbReference type="SAM" id="Phobius"/>
    </source>
</evidence>
<dbReference type="Proteomes" id="UP000249754">
    <property type="component" value="Unassembled WGS sequence"/>
</dbReference>
<organism evidence="2 3">
    <name type="scientific">Pedobacter cryoconitis</name>
    <dbReference type="NCBI Taxonomy" id="188932"/>
    <lineage>
        <taxon>Bacteria</taxon>
        <taxon>Pseudomonadati</taxon>
        <taxon>Bacteroidota</taxon>
        <taxon>Sphingobacteriia</taxon>
        <taxon>Sphingobacteriales</taxon>
        <taxon>Sphingobacteriaceae</taxon>
        <taxon>Pedobacter</taxon>
    </lineage>
</organism>
<evidence type="ECO:0000313" key="3">
    <source>
        <dbReference type="Proteomes" id="UP000249754"/>
    </source>
</evidence>
<reference evidence="2 3" key="1">
    <citation type="submission" date="2018-06" db="EMBL/GenBank/DDBJ databases">
        <title>Genomic Encyclopedia of Archaeal and Bacterial Type Strains, Phase II (KMG-II): from individual species to whole genera.</title>
        <authorList>
            <person name="Goeker M."/>
        </authorList>
    </citation>
    <scope>NUCLEOTIDE SEQUENCE [LARGE SCALE GENOMIC DNA]</scope>
    <source>
        <strain evidence="2 3">DSM 14825</strain>
    </source>
</reference>
<dbReference type="EMBL" id="QLLR01000039">
    <property type="protein sequence ID" value="RAJ22368.1"/>
    <property type="molecule type" value="Genomic_DNA"/>
</dbReference>
<feature type="transmembrane region" description="Helical" evidence="1">
    <location>
        <begin position="6"/>
        <end position="28"/>
    </location>
</feature>
<dbReference type="AlphaFoldDB" id="A0A327S146"/>
<protein>
    <submittedName>
        <fullName evidence="2">Uncharacterized protein</fullName>
    </submittedName>
</protein>
<name>A0A327S146_9SPHI</name>
<dbReference type="RefSeq" id="WP_146610908.1">
    <property type="nucleotide sequence ID" value="NZ_QLLR01000039.1"/>
</dbReference>
<dbReference type="OrthoDB" id="772770at2"/>
<keyword evidence="1" id="KW-0812">Transmembrane</keyword>
<sequence length="173" mass="19727">MDKFDLSYVPVLAVAATLIIAFVNYLNFRLNKTLNIKNHLYTEKLKVYRELTKLLSEMIRLHDKAIDLLDKGAENIETSKALNACSDEINEMGIQIDKLIIEAYLLVPDRMVNFLRDFSEYIGQPVAGSPTLAEDLATLRAADQRIREKAEELIGALREDIGTRRLNTKMTRL</sequence>